<proteinExistence type="predicted"/>
<reference evidence="1" key="1">
    <citation type="submission" date="2023-07" db="EMBL/GenBank/DDBJ databases">
        <authorList>
            <consortium name="AG Swart"/>
            <person name="Singh M."/>
            <person name="Singh A."/>
            <person name="Seah K."/>
            <person name="Emmerich C."/>
        </authorList>
    </citation>
    <scope>NUCLEOTIDE SEQUENCE</scope>
    <source>
        <strain evidence="1">DP1</strain>
    </source>
</reference>
<gene>
    <name evidence="1" type="ORF">ECRASSUSDP1_LOCUS17643</name>
</gene>
<accession>A0AAD1XP72</accession>
<dbReference type="Proteomes" id="UP001295684">
    <property type="component" value="Unassembled WGS sequence"/>
</dbReference>
<evidence type="ECO:0000313" key="1">
    <source>
        <dbReference type="EMBL" id="CAI2376274.1"/>
    </source>
</evidence>
<protein>
    <submittedName>
        <fullName evidence="1">Uncharacterized protein</fullName>
    </submittedName>
</protein>
<name>A0AAD1XP72_EUPCR</name>
<keyword evidence="2" id="KW-1185">Reference proteome</keyword>
<evidence type="ECO:0000313" key="2">
    <source>
        <dbReference type="Proteomes" id="UP001295684"/>
    </source>
</evidence>
<dbReference type="EMBL" id="CAMPGE010017821">
    <property type="protein sequence ID" value="CAI2376274.1"/>
    <property type="molecule type" value="Genomic_DNA"/>
</dbReference>
<dbReference type="AlphaFoldDB" id="A0AAD1XP72"/>
<sequence length="264" mass="31285">MLNLGETLQEQISHRKARAIHMKRLNEIKNRTPPGRNKVMLNTVKRRKFMLQERMNYLNKSNQALAQRLLAIGKNNSKTVDNNWVMNKPLKIRKLVISRLKRYSSLESKDRRSNEEHIRIQELVDKRMPDSSKKKRARSRQRCRQKYIRDQVISSMYTTRYNKIRTIEEENLKFAKRLYQKKPSISKKILENSFKSHLALKKRMSRFSQSRTRNSIAIEIARRKTSTSCQAKRLINKIPTFHSSIIPKSRTRTPSNQPSINPSL</sequence>
<comment type="caution">
    <text evidence="1">The sequence shown here is derived from an EMBL/GenBank/DDBJ whole genome shotgun (WGS) entry which is preliminary data.</text>
</comment>
<organism evidence="1 2">
    <name type="scientific">Euplotes crassus</name>
    <dbReference type="NCBI Taxonomy" id="5936"/>
    <lineage>
        <taxon>Eukaryota</taxon>
        <taxon>Sar</taxon>
        <taxon>Alveolata</taxon>
        <taxon>Ciliophora</taxon>
        <taxon>Intramacronucleata</taxon>
        <taxon>Spirotrichea</taxon>
        <taxon>Hypotrichia</taxon>
        <taxon>Euplotida</taxon>
        <taxon>Euplotidae</taxon>
        <taxon>Moneuplotes</taxon>
    </lineage>
</organism>